<evidence type="ECO:0000313" key="3">
    <source>
        <dbReference type="EnsemblFungi" id="EJT81654"/>
    </source>
</evidence>
<keyword evidence="4" id="KW-1185">Reference proteome</keyword>
<evidence type="ECO:0000256" key="1">
    <source>
        <dbReference type="SAM" id="Phobius"/>
    </source>
</evidence>
<reference evidence="4" key="1">
    <citation type="submission" date="2010-07" db="EMBL/GenBank/DDBJ databases">
        <title>The genome sequence of Gaeumannomyces graminis var. tritici strain R3-111a-1.</title>
        <authorList>
            <consortium name="The Broad Institute Genome Sequencing Platform"/>
            <person name="Ma L.-J."/>
            <person name="Dead R."/>
            <person name="Young S."/>
            <person name="Zeng Q."/>
            <person name="Koehrsen M."/>
            <person name="Alvarado L."/>
            <person name="Berlin A."/>
            <person name="Chapman S.B."/>
            <person name="Chen Z."/>
            <person name="Freedman E."/>
            <person name="Gellesch M."/>
            <person name="Goldberg J."/>
            <person name="Griggs A."/>
            <person name="Gujja S."/>
            <person name="Heilman E.R."/>
            <person name="Heiman D."/>
            <person name="Hepburn T."/>
            <person name="Howarth C."/>
            <person name="Jen D."/>
            <person name="Larson L."/>
            <person name="Mehta T."/>
            <person name="Neiman D."/>
            <person name="Pearson M."/>
            <person name="Roberts A."/>
            <person name="Saif S."/>
            <person name="Shea T."/>
            <person name="Shenoy N."/>
            <person name="Sisk P."/>
            <person name="Stolte C."/>
            <person name="Sykes S."/>
            <person name="Walk T."/>
            <person name="White J."/>
            <person name="Yandava C."/>
            <person name="Haas B."/>
            <person name="Nusbaum C."/>
            <person name="Birren B."/>
        </authorList>
    </citation>
    <scope>NUCLEOTIDE SEQUENCE [LARGE SCALE GENOMIC DNA]</scope>
    <source>
        <strain evidence="4">R3-111a-1</strain>
    </source>
</reference>
<reference evidence="3" key="5">
    <citation type="submission" date="2018-04" db="UniProtKB">
        <authorList>
            <consortium name="EnsemblFungi"/>
        </authorList>
    </citation>
    <scope>IDENTIFICATION</scope>
    <source>
        <strain evidence="3">R3-111a-1</strain>
    </source>
</reference>
<protein>
    <submittedName>
        <fullName evidence="2 3">Uncharacterized protein</fullName>
    </submittedName>
</protein>
<dbReference type="HOGENOM" id="CLU_1758906_0_0_1"/>
<dbReference type="EMBL" id="GL385395">
    <property type="protein sequence ID" value="EJT81654.1"/>
    <property type="molecule type" value="Genomic_DNA"/>
</dbReference>
<name>J3NK50_GAET3</name>
<keyword evidence="1" id="KW-1133">Transmembrane helix</keyword>
<evidence type="ECO:0000313" key="4">
    <source>
        <dbReference type="Proteomes" id="UP000006039"/>
    </source>
</evidence>
<accession>J3NK50</accession>
<dbReference type="EnsemblFungi" id="EJT81654">
    <property type="protein sequence ID" value="EJT81654"/>
    <property type="gene ID" value="GGTG_01632"/>
</dbReference>
<evidence type="ECO:0000313" key="2">
    <source>
        <dbReference type="EMBL" id="EJT81654.1"/>
    </source>
</evidence>
<dbReference type="Proteomes" id="UP000006039">
    <property type="component" value="Unassembled WGS sequence"/>
</dbReference>
<proteinExistence type="predicted"/>
<dbReference type="RefSeq" id="XP_009217663.1">
    <property type="nucleotide sequence ID" value="XM_009219399.1"/>
</dbReference>
<organism evidence="2">
    <name type="scientific">Gaeumannomyces tritici (strain R3-111a-1)</name>
    <name type="common">Wheat and barley take-all root rot fungus</name>
    <name type="synonym">Gaeumannomyces graminis var. tritici</name>
    <dbReference type="NCBI Taxonomy" id="644352"/>
    <lineage>
        <taxon>Eukaryota</taxon>
        <taxon>Fungi</taxon>
        <taxon>Dikarya</taxon>
        <taxon>Ascomycota</taxon>
        <taxon>Pezizomycotina</taxon>
        <taxon>Sordariomycetes</taxon>
        <taxon>Sordariomycetidae</taxon>
        <taxon>Magnaporthales</taxon>
        <taxon>Magnaporthaceae</taxon>
        <taxon>Gaeumannomyces</taxon>
    </lineage>
</organism>
<sequence length="148" mass="15473">MVMVVRWVPSTTTIARFQVYTCASMDISERLARSSPKREWDGRLVAPTAPAAAAAAAASITAIAVVIAAAVVALRTSWAVRVSAVGVDGLLNPLVLRGLALHLANATAEGAGDAEDGMTKSNCDGSEEGNDIYTCIICATQMYLRMCV</sequence>
<dbReference type="GeneID" id="20342090"/>
<reference evidence="2" key="3">
    <citation type="submission" date="2010-09" db="EMBL/GenBank/DDBJ databases">
        <title>Annotation of Gaeumannomyces graminis var. tritici R3-111a-1.</title>
        <authorList>
            <consortium name="The Broad Institute Genome Sequencing Platform"/>
            <person name="Ma L.-J."/>
            <person name="Dead R."/>
            <person name="Young S.K."/>
            <person name="Zeng Q."/>
            <person name="Gargeya S."/>
            <person name="Fitzgerald M."/>
            <person name="Haas B."/>
            <person name="Abouelleil A."/>
            <person name="Alvarado L."/>
            <person name="Arachchi H.M."/>
            <person name="Berlin A."/>
            <person name="Brown A."/>
            <person name="Chapman S.B."/>
            <person name="Chen Z."/>
            <person name="Dunbar C."/>
            <person name="Freedman E."/>
            <person name="Gearin G."/>
            <person name="Gellesch M."/>
            <person name="Goldberg J."/>
            <person name="Griggs A."/>
            <person name="Gujja S."/>
            <person name="Heiman D."/>
            <person name="Howarth C."/>
            <person name="Larson L."/>
            <person name="Lui A."/>
            <person name="MacDonald P.J.P."/>
            <person name="Mehta T."/>
            <person name="Montmayeur A."/>
            <person name="Murphy C."/>
            <person name="Neiman D."/>
            <person name="Pearson M."/>
            <person name="Priest M."/>
            <person name="Roberts A."/>
            <person name="Saif S."/>
            <person name="Shea T."/>
            <person name="Shenoy N."/>
            <person name="Sisk P."/>
            <person name="Stolte C."/>
            <person name="Sykes S."/>
            <person name="Yandava C."/>
            <person name="Wortman J."/>
            <person name="Nusbaum C."/>
            <person name="Birren B."/>
        </authorList>
    </citation>
    <scope>NUCLEOTIDE SEQUENCE</scope>
    <source>
        <strain evidence="2">R3-111a-1</strain>
    </source>
</reference>
<dbReference type="AlphaFoldDB" id="J3NK50"/>
<keyword evidence="1" id="KW-0472">Membrane</keyword>
<reference evidence="3" key="4">
    <citation type="journal article" date="2015" name="G3 (Bethesda)">
        <title>Genome sequences of three phytopathogenic species of the Magnaporthaceae family of fungi.</title>
        <authorList>
            <person name="Okagaki L.H."/>
            <person name="Nunes C.C."/>
            <person name="Sailsbery J."/>
            <person name="Clay B."/>
            <person name="Brown D."/>
            <person name="John T."/>
            <person name="Oh Y."/>
            <person name="Young N."/>
            <person name="Fitzgerald M."/>
            <person name="Haas B.J."/>
            <person name="Zeng Q."/>
            <person name="Young S."/>
            <person name="Adiconis X."/>
            <person name="Fan L."/>
            <person name="Levin J.Z."/>
            <person name="Mitchell T.K."/>
            <person name="Okubara P.A."/>
            <person name="Farman M.L."/>
            <person name="Kohn L.M."/>
            <person name="Birren B."/>
            <person name="Ma L.-J."/>
            <person name="Dean R.A."/>
        </authorList>
    </citation>
    <scope>NUCLEOTIDE SEQUENCE</scope>
    <source>
        <strain evidence="3">R3-111a-1</strain>
    </source>
</reference>
<keyword evidence="1" id="KW-0812">Transmembrane</keyword>
<feature type="transmembrane region" description="Helical" evidence="1">
    <location>
        <begin position="51"/>
        <end position="74"/>
    </location>
</feature>
<reference evidence="2" key="2">
    <citation type="submission" date="2010-07" db="EMBL/GenBank/DDBJ databases">
        <authorList>
            <consortium name="The Broad Institute Genome Sequencing Platform"/>
            <consortium name="Broad Institute Genome Sequencing Center for Infectious Disease"/>
            <person name="Ma L.-J."/>
            <person name="Dead R."/>
            <person name="Young S."/>
            <person name="Zeng Q."/>
            <person name="Koehrsen M."/>
            <person name="Alvarado L."/>
            <person name="Berlin A."/>
            <person name="Chapman S.B."/>
            <person name="Chen Z."/>
            <person name="Freedman E."/>
            <person name="Gellesch M."/>
            <person name="Goldberg J."/>
            <person name="Griggs A."/>
            <person name="Gujja S."/>
            <person name="Heilman E.R."/>
            <person name="Heiman D."/>
            <person name="Hepburn T."/>
            <person name="Howarth C."/>
            <person name="Jen D."/>
            <person name="Larson L."/>
            <person name="Mehta T."/>
            <person name="Neiman D."/>
            <person name="Pearson M."/>
            <person name="Roberts A."/>
            <person name="Saif S."/>
            <person name="Shea T."/>
            <person name="Shenoy N."/>
            <person name="Sisk P."/>
            <person name="Stolte C."/>
            <person name="Sykes S."/>
            <person name="Walk T."/>
            <person name="White J."/>
            <person name="Yandava C."/>
            <person name="Haas B."/>
            <person name="Nusbaum C."/>
            <person name="Birren B."/>
        </authorList>
    </citation>
    <scope>NUCLEOTIDE SEQUENCE</scope>
    <source>
        <strain evidence="2">R3-111a-1</strain>
    </source>
</reference>
<gene>
    <name evidence="3" type="primary">20342090</name>
    <name evidence="2" type="ORF">GGTG_01632</name>
</gene>
<dbReference type="VEuPathDB" id="FungiDB:GGTG_01632"/>